<protein>
    <submittedName>
        <fullName evidence="1">Uncharacterized protein</fullName>
    </submittedName>
</protein>
<dbReference type="AlphaFoldDB" id="A0A5Q4ZAN4"/>
<dbReference type="Proteomes" id="UP000325811">
    <property type="component" value="Chromosome II"/>
</dbReference>
<dbReference type="RefSeq" id="WP_165187749.1">
    <property type="nucleotide sequence ID" value="NZ_LR699554.1"/>
</dbReference>
<dbReference type="EMBL" id="LR699554">
    <property type="protein sequence ID" value="VVD31769.1"/>
    <property type="molecule type" value="Genomic_DNA"/>
</dbReference>
<proteinExistence type="predicted"/>
<name>A0A5Q4ZAN4_9BURK</name>
<gene>
    <name evidence="1" type="ORF">PDMSB3_0466</name>
</gene>
<evidence type="ECO:0000313" key="1">
    <source>
        <dbReference type="EMBL" id="VVD31769.1"/>
    </source>
</evidence>
<evidence type="ECO:0000313" key="2">
    <source>
        <dbReference type="Proteomes" id="UP000325811"/>
    </source>
</evidence>
<sequence length="57" mass="6917">MELVLHPDHERMLCDELHMRHSDVRYNGREFNGIPVLEEPCCRTPWLLNEDGQRWEL</sequence>
<accession>A0A5Q4ZAN4</accession>
<organism evidence="1 2">
    <name type="scientific">Paraburkholderia dioscoreae</name>
    <dbReference type="NCBI Taxonomy" id="2604047"/>
    <lineage>
        <taxon>Bacteria</taxon>
        <taxon>Pseudomonadati</taxon>
        <taxon>Pseudomonadota</taxon>
        <taxon>Betaproteobacteria</taxon>
        <taxon>Burkholderiales</taxon>
        <taxon>Burkholderiaceae</taxon>
        <taxon>Paraburkholderia</taxon>
    </lineage>
</organism>
<dbReference type="KEGG" id="pdio:PDMSB3_0466.1"/>
<keyword evidence="2" id="KW-1185">Reference proteome</keyword>
<reference evidence="1 2" key="1">
    <citation type="submission" date="2019-08" db="EMBL/GenBank/DDBJ databases">
        <authorList>
            <person name="Herpell B J."/>
        </authorList>
    </citation>
    <scope>NUCLEOTIDE SEQUENCE [LARGE SCALE GENOMIC DNA]</scope>
    <source>
        <strain evidence="2">Msb3</strain>
    </source>
</reference>